<feature type="compositionally biased region" description="Low complexity" evidence="1">
    <location>
        <begin position="46"/>
        <end position="58"/>
    </location>
</feature>
<dbReference type="AlphaFoldDB" id="A0AA39NPF5"/>
<organism evidence="2 3">
    <name type="scientific">Armillaria tabescens</name>
    <name type="common">Ringless honey mushroom</name>
    <name type="synonym">Agaricus tabescens</name>
    <dbReference type="NCBI Taxonomy" id="1929756"/>
    <lineage>
        <taxon>Eukaryota</taxon>
        <taxon>Fungi</taxon>
        <taxon>Dikarya</taxon>
        <taxon>Basidiomycota</taxon>
        <taxon>Agaricomycotina</taxon>
        <taxon>Agaricomycetes</taxon>
        <taxon>Agaricomycetidae</taxon>
        <taxon>Agaricales</taxon>
        <taxon>Marasmiineae</taxon>
        <taxon>Physalacriaceae</taxon>
        <taxon>Desarmillaria</taxon>
    </lineage>
</organism>
<keyword evidence="3" id="KW-1185">Reference proteome</keyword>
<sequence>MIDNKPFFPDDLTPAEAPPSYDASTSTNVPTSVDSKNRPVNAIAGPSSSRPPVTSPTTQRAFHGSLAAQSSNFPYSTFSWFSSRSTRETKSTITSLIRDLVRPPNSSLACNEILSSCAEACTSYSLSLSSILQEKFCEGHTPLYWAIINKPRQTEEESEELLSALLRYSVPLTPSTISELRLACLVTSDQDLFRHLRRELNPLSGTDDMLLGTTGSDDVRVVDTNATEGVFAAEIEISQFQKRMRVGKEVEVEFIAQARLWRLSFFVMSRDRPRSPRRGSWCVGLSLMENSPPTWVDSRLIIQDQPAQDVLDEEQSKPKPTISLRMKSPAELVPTNTFAHARQTKQIVVSLEESIMGQTLQFGGTSYIANDEVLRARLEARLCKPGPECVIM</sequence>
<proteinExistence type="predicted"/>
<dbReference type="RefSeq" id="XP_060339189.1">
    <property type="nucleotide sequence ID" value="XM_060481574.1"/>
</dbReference>
<evidence type="ECO:0000313" key="3">
    <source>
        <dbReference type="Proteomes" id="UP001175211"/>
    </source>
</evidence>
<dbReference type="EMBL" id="JAUEPS010000001">
    <property type="protein sequence ID" value="KAK0469396.1"/>
    <property type="molecule type" value="Genomic_DNA"/>
</dbReference>
<protein>
    <submittedName>
        <fullName evidence="2">Uncharacterized protein</fullName>
    </submittedName>
</protein>
<feature type="region of interest" description="Disordered" evidence="1">
    <location>
        <begin position="1"/>
        <end position="59"/>
    </location>
</feature>
<comment type="caution">
    <text evidence="2">The sequence shown here is derived from an EMBL/GenBank/DDBJ whole genome shotgun (WGS) entry which is preliminary data.</text>
</comment>
<dbReference type="GeneID" id="85365122"/>
<gene>
    <name evidence="2" type="ORF">EV420DRAFT_29460</name>
</gene>
<accession>A0AA39NPF5</accession>
<evidence type="ECO:0000313" key="2">
    <source>
        <dbReference type="EMBL" id="KAK0469396.1"/>
    </source>
</evidence>
<name>A0AA39NPF5_ARMTA</name>
<reference evidence="2" key="1">
    <citation type="submission" date="2023-06" db="EMBL/GenBank/DDBJ databases">
        <authorList>
            <consortium name="Lawrence Berkeley National Laboratory"/>
            <person name="Ahrendt S."/>
            <person name="Sahu N."/>
            <person name="Indic B."/>
            <person name="Wong-Bajracharya J."/>
            <person name="Merenyi Z."/>
            <person name="Ke H.-M."/>
            <person name="Monk M."/>
            <person name="Kocsube S."/>
            <person name="Drula E."/>
            <person name="Lipzen A."/>
            <person name="Balint B."/>
            <person name="Henrissat B."/>
            <person name="Andreopoulos B."/>
            <person name="Martin F.M."/>
            <person name="Harder C.B."/>
            <person name="Rigling D."/>
            <person name="Ford K.L."/>
            <person name="Foster G.D."/>
            <person name="Pangilinan J."/>
            <person name="Papanicolaou A."/>
            <person name="Barry K."/>
            <person name="LaButti K."/>
            <person name="Viragh M."/>
            <person name="Koriabine M."/>
            <person name="Yan M."/>
            <person name="Riley R."/>
            <person name="Champramary S."/>
            <person name="Plett K.L."/>
            <person name="Tsai I.J."/>
            <person name="Slot J."/>
            <person name="Sipos G."/>
            <person name="Plett J."/>
            <person name="Nagy L.G."/>
            <person name="Grigoriev I.V."/>
        </authorList>
    </citation>
    <scope>NUCLEOTIDE SEQUENCE</scope>
    <source>
        <strain evidence="2">CCBAS 213</strain>
    </source>
</reference>
<evidence type="ECO:0000256" key="1">
    <source>
        <dbReference type="SAM" id="MobiDB-lite"/>
    </source>
</evidence>
<dbReference type="Proteomes" id="UP001175211">
    <property type="component" value="Unassembled WGS sequence"/>
</dbReference>
<feature type="compositionally biased region" description="Polar residues" evidence="1">
    <location>
        <begin position="22"/>
        <end position="34"/>
    </location>
</feature>